<evidence type="ECO:0000256" key="4">
    <source>
        <dbReference type="ARBA" id="ARBA00022989"/>
    </source>
</evidence>
<evidence type="ECO:0000256" key="5">
    <source>
        <dbReference type="ARBA" id="ARBA00023136"/>
    </source>
</evidence>
<protein>
    <submittedName>
        <fullName evidence="7">DoxX domain protein</fullName>
    </submittedName>
    <submittedName>
        <fullName evidence="8">DoxX protein</fullName>
    </submittedName>
</protein>
<name>A0A4D6GU30_HALS9</name>
<dbReference type="Proteomes" id="UP000323075">
    <property type="component" value="Unassembled WGS sequence"/>
</dbReference>
<dbReference type="PANTHER" id="PTHR33452:SF1">
    <property type="entry name" value="INNER MEMBRANE PROTEIN YPHA-RELATED"/>
    <property type="match status" value="1"/>
</dbReference>
<keyword evidence="3 6" id="KW-0812">Transmembrane</keyword>
<dbReference type="GO" id="GO:0005886">
    <property type="term" value="C:plasma membrane"/>
    <property type="evidence" value="ECO:0007669"/>
    <property type="project" value="UniProtKB-SubCell"/>
</dbReference>
<feature type="transmembrane region" description="Helical" evidence="6">
    <location>
        <begin position="36"/>
        <end position="58"/>
    </location>
</feature>
<reference evidence="7" key="3">
    <citation type="journal article" name="MicrobiologyOpen">
        <title>Whole-genome comparison between the type strain of Halobacterium salinarum (DSM 3754(T)) and the laboratory strains R1 and NRC-1.</title>
        <authorList>
            <person name="Pfeiffer F."/>
            <person name="Losensky G."/>
            <person name="Marchfelder A."/>
            <person name="Habermann B."/>
            <person name="Dyall-Smith M."/>
        </authorList>
    </citation>
    <scope>NUCLEOTIDE SEQUENCE</scope>
    <source>
        <strain evidence="7">91-R6</strain>
    </source>
</reference>
<comment type="subcellular location">
    <subcellularLocation>
        <location evidence="1">Cell membrane</location>
        <topology evidence="1">Multi-pass membrane protein</topology>
    </subcellularLocation>
</comment>
<feature type="transmembrane region" description="Helical" evidence="6">
    <location>
        <begin position="265"/>
        <end position="288"/>
    </location>
</feature>
<dbReference type="Proteomes" id="UP000296216">
    <property type="component" value="Chromosome"/>
</dbReference>
<feature type="transmembrane region" description="Helical" evidence="6">
    <location>
        <begin position="300"/>
        <end position="323"/>
    </location>
</feature>
<reference evidence="8 10" key="2">
    <citation type="submission" date="2019-07" db="EMBL/GenBank/DDBJ databases">
        <title>Genomic Encyclopedia of Archaeal and Bacterial Type Strains, Phase II (KMG-II): from individual species to whole genera.</title>
        <authorList>
            <person name="Goeker M."/>
        </authorList>
    </citation>
    <scope>NUCLEOTIDE SEQUENCE [LARGE SCALE GENOMIC DNA]</scope>
    <source>
        <strain evidence="8 10">DSM 3754</strain>
    </source>
</reference>
<evidence type="ECO:0000313" key="10">
    <source>
        <dbReference type="Proteomes" id="UP000323075"/>
    </source>
</evidence>
<evidence type="ECO:0000256" key="3">
    <source>
        <dbReference type="ARBA" id="ARBA00022692"/>
    </source>
</evidence>
<feature type="transmembrane region" description="Helical" evidence="6">
    <location>
        <begin position="147"/>
        <end position="166"/>
    </location>
</feature>
<evidence type="ECO:0000313" key="9">
    <source>
        <dbReference type="Proteomes" id="UP000296216"/>
    </source>
</evidence>
<dbReference type="GeneID" id="68694169"/>
<sequence>MPPVAPASPGHVRYVSDGAPTDRAIAFLVDVLSTPLNAAIVAAGAAAVVTILVVAVRYQPAATDVHALRDALAGYHTFMPWMLRLAVGLPLIGAGFTGYFISPAVQSPTRVFQVTIGFLLLFGLATRAVALVGLTAYLAELVVHPELVLASEYIGGFLGIALLGSGRPSADHLLQRVAAADGSLYGRLDPLHPVVDRFNDLIRPFERYAPTVIRAGLGFNFALLGFWEKLAHPGRALAVVEKYELTTVVPVDPGLWVLGAGATELAVGVLFVLGLFTRATAATAFLVLTTTLFGLPDDPVLAHVTLFGMVSALFVTGGGPLSLDRVLDAWDDRTATPQPAARGDDAGS</sequence>
<evidence type="ECO:0000256" key="6">
    <source>
        <dbReference type="SAM" id="Phobius"/>
    </source>
</evidence>
<proteinExistence type="predicted"/>
<dbReference type="InterPro" id="IPR051907">
    <property type="entry name" value="DoxX-like_oxidoreductase"/>
</dbReference>
<keyword evidence="4 6" id="KW-1133">Transmembrane helix</keyword>
<dbReference type="Pfam" id="PF07681">
    <property type="entry name" value="DoxX"/>
    <property type="match status" value="1"/>
</dbReference>
<organism evidence="7 9">
    <name type="scientific">Halobacterium salinarum (strain ATCC 33171 / DSM 3754 / JCM 8978 / NBRC 102687 / NCIMB 764 / 91-R6)</name>
    <dbReference type="NCBI Taxonomy" id="2597657"/>
    <lineage>
        <taxon>Archaea</taxon>
        <taxon>Methanobacteriati</taxon>
        <taxon>Methanobacteriota</taxon>
        <taxon>Stenosarchaea group</taxon>
        <taxon>Halobacteria</taxon>
        <taxon>Halobacteriales</taxon>
        <taxon>Halobacteriaceae</taxon>
        <taxon>Halobacterium</taxon>
    </lineage>
</organism>
<keyword evidence="2" id="KW-1003">Cell membrane</keyword>
<dbReference type="AlphaFoldDB" id="A0A4D6GU30"/>
<gene>
    <name evidence="8" type="ORF">APQ99_02073</name>
    <name evidence="7" type="ORF">HBSAL_07825</name>
</gene>
<accession>A0A4D6GU30</accession>
<feature type="transmembrane region" description="Helical" evidence="6">
    <location>
        <begin position="78"/>
        <end position="102"/>
    </location>
</feature>
<feature type="transmembrane region" description="Helical" evidence="6">
    <location>
        <begin position="114"/>
        <end position="135"/>
    </location>
</feature>
<evidence type="ECO:0000313" key="8">
    <source>
        <dbReference type="EMBL" id="TYO75113.1"/>
    </source>
</evidence>
<dbReference type="RefSeq" id="WP_010903058.1">
    <property type="nucleotide sequence ID" value="NZ_VRYN01000007.1"/>
</dbReference>
<evidence type="ECO:0000256" key="1">
    <source>
        <dbReference type="ARBA" id="ARBA00004651"/>
    </source>
</evidence>
<dbReference type="InterPro" id="IPR032808">
    <property type="entry name" value="DoxX"/>
</dbReference>
<dbReference type="PANTHER" id="PTHR33452">
    <property type="entry name" value="OXIDOREDUCTASE CATD-RELATED"/>
    <property type="match status" value="1"/>
</dbReference>
<reference evidence="7 9" key="1">
    <citation type="journal article" date="2019" name="Microbiol. Resour. Announc.">
        <title>The Genome Sequence of the Halobacterium salinarum Type Strain Is Closely Related to That of Laboratory Strains NRC-1 and R1.</title>
        <authorList>
            <person name="Pfeiffer F."/>
            <person name="Marchfelder A."/>
            <person name="Habermann B."/>
            <person name="Dyall-Smith M.L."/>
        </authorList>
    </citation>
    <scope>NUCLEOTIDE SEQUENCE [LARGE SCALE GENOMIC DNA]</scope>
    <source>
        <strain evidence="7">91-R6</strain>
        <strain evidence="9">ATCC 33171 / DSM 3754 / JCM 8978 / NBRC 102687 / NCIMB 764 / 91-R6</strain>
    </source>
</reference>
<dbReference type="EMBL" id="VRYN01000007">
    <property type="protein sequence ID" value="TYO75113.1"/>
    <property type="molecule type" value="Genomic_DNA"/>
</dbReference>
<keyword evidence="5 6" id="KW-0472">Membrane</keyword>
<evidence type="ECO:0000256" key="2">
    <source>
        <dbReference type="ARBA" id="ARBA00022475"/>
    </source>
</evidence>
<evidence type="ECO:0000313" key="7">
    <source>
        <dbReference type="EMBL" id="QCC45215.1"/>
    </source>
</evidence>
<dbReference type="EMBL" id="CP038631">
    <property type="protein sequence ID" value="QCC45215.1"/>
    <property type="molecule type" value="Genomic_DNA"/>
</dbReference>